<dbReference type="PANTHER" id="PTHR11136:SF0">
    <property type="entry name" value="DIHYDROFOLATE SYNTHETASE-RELATED"/>
    <property type="match status" value="1"/>
</dbReference>
<dbReference type="GO" id="GO:0005737">
    <property type="term" value="C:cytoplasm"/>
    <property type="evidence" value="ECO:0007669"/>
    <property type="project" value="TreeGrafter"/>
</dbReference>
<dbReference type="Gene3D" id="3.40.1190.10">
    <property type="entry name" value="Mur-like, catalytic domain"/>
    <property type="match status" value="1"/>
</dbReference>
<reference evidence="26 27" key="1">
    <citation type="journal article" date="2018" name="Nat. Biotechnol.">
        <title>A standardized bacterial taxonomy based on genome phylogeny substantially revises the tree of life.</title>
        <authorList>
            <person name="Parks D.H."/>
            <person name="Chuvochina M."/>
            <person name="Waite D.W."/>
            <person name="Rinke C."/>
            <person name="Skarshewski A."/>
            <person name="Chaumeil P.A."/>
            <person name="Hugenholtz P."/>
        </authorList>
    </citation>
    <scope>NUCLEOTIDE SEQUENCE [LARGE SCALE GENOMIC DNA]</scope>
    <source>
        <strain evidence="26">UBA12529</strain>
    </source>
</reference>
<evidence type="ECO:0000313" key="26">
    <source>
        <dbReference type="EMBL" id="HAA84247.1"/>
    </source>
</evidence>
<feature type="domain" description="Mur ligase C-terminal" evidence="24">
    <location>
        <begin position="284"/>
        <end position="407"/>
    </location>
</feature>
<comment type="catalytic activity">
    <reaction evidence="20">
        <text>10-formyltetrahydrofolyl-(gamma-L-Glu)(n) + L-glutamate + ATP = 10-formyltetrahydrofolyl-(gamma-L-Glu)(n+1) + ADP + phosphate + H(+)</text>
        <dbReference type="Rhea" id="RHEA:51904"/>
        <dbReference type="Rhea" id="RHEA-COMP:13088"/>
        <dbReference type="Rhea" id="RHEA-COMP:14300"/>
        <dbReference type="ChEBI" id="CHEBI:15378"/>
        <dbReference type="ChEBI" id="CHEBI:29985"/>
        <dbReference type="ChEBI" id="CHEBI:30616"/>
        <dbReference type="ChEBI" id="CHEBI:43474"/>
        <dbReference type="ChEBI" id="CHEBI:134413"/>
        <dbReference type="ChEBI" id="CHEBI:456216"/>
        <dbReference type="EC" id="6.3.2.17"/>
    </reaction>
</comment>
<evidence type="ECO:0000256" key="6">
    <source>
        <dbReference type="ARBA" id="ARBA00011245"/>
    </source>
</evidence>
<evidence type="ECO:0000256" key="12">
    <source>
        <dbReference type="ARBA" id="ARBA00022741"/>
    </source>
</evidence>
<dbReference type="SUPFAM" id="SSF53244">
    <property type="entry name" value="MurD-like peptide ligases, peptide-binding domain"/>
    <property type="match status" value="1"/>
</dbReference>
<comment type="cofactor">
    <cofactor evidence="1">
        <name>Mg(2+)</name>
        <dbReference type="ChEBI" id="CHEBI:18420"/>
    </cofactor>
</comment>
<dbReference type="EMBL" id="DLVE01000073">
    <property type="protein sequence ID" value="HAA84247.1"/>
    <property type="molecule type" value="Genomic_DNA"/>
</dbReference>
<dbReference type="PANTHER" id="PTHR11136">
    <property type="entry name" value="FOLYLPOLYGLUTAMATE SYNTHASE-RELATED"/>
    <property type="match status" value="1"/>
</dbReference>
<evidence type="ECO:0000256" key="3">
    <source>
        <dbReference type="ARBA" id="ARBA00004799"/>
    </source>
</evidence>
<keyword evidence="15" id="KW-0289">Folate biosynthesis</keyword>
<evidence type="ECO:0000256" key="18">
    <source>
        <dbReference type="ARBA" id="ARBA00032510"/>
    </source>
</evidence>
<evidence type="ECO:0000256" key="22">
    <source>
        <dbReference type="ARBA" id="ARBA00049161"/>
    </source>
</evidence>
<evidence type="ECO:0000256" key="8">
    <source>
        <dbReference type="ARBA" id="ARBA00013025"/>
    </source>
</evidence>
<evidence type="ECO:0000256" key="5">
    <source>
        <dbReference type="ARBA" id="ARBA00008276"/>
    </source>
</evidence>
<comment type="similarity">
    <text evidence="5 23">Belongs to the folylpolyglutamate synthase family.</text>
</comment>
<keyword evidence="10 23" id="KW-0436">Ligase</keyword>
<evidence type="ECO:0000256" key="7">
    <source>
        <dbReference type="ARBA" id="ARBA00013023"/>
    </source>
</evidence>
<gene>
    <name evidence="26" type="ORF">DCE01_05645</name>
</gene>
<keyword evidence="14" id="KW-0460">Magnesium</keyword>
<dbReference type="GO" id="GO:0005524">
    <property type="term" value="F:ATP binding"/>
    <property type="evidence" value="ECO:0007669"/>
    <property type="project" value="UniProtKB-KW"/>
</dbReference>
<evidence type="ECO:0000256" key="10">
    <source>
        <dbReference type="ARBA" id="ARBA00022598"/>
    </source>
</evidence>
<dbReference type="EC" id="6.3.2.17" evidence="8"/>
<keyword evidence="13 23" id="KW-0067">ATP-binding</keyword>
<dbReference type="Proteomes" id="UP000257240">
    <property type="component" value="Unassembled WGS sequence"/>
</dbReference>
<dbReference type="EC" id="6.3.2.12" evidence="7"/>
<dbReference type="InterPro" id="IPR036565">
    <property type="entry name" value="Mur-like_cat_sf"/>
</dbReference>
<comment type="catalytic activity">
    <reaction evidence="19">
        <text>(6S)-5,6,7,8-tetrahydrofolyl-(gamma-L-Glu)(n) + L-glutamate + ATP = (6S)-5,6,7,8-tetrahydrofolyl-(gamma-L-Glu)(n+1) + ADP + phosphate + H(+)</text>
        <dbReference type="Rhea" id="RHEA:10580"/>
        <dbReference type="Rhea" id="RHEA-COMP:14738"/>
        <dbReference type="Rhea" id="RHEA-COMP:14740"/>
        <dbReference type="ChEBI" id="CHEBI:15378"/>
        <dbReference type="ChEBI" id="CHEBI:29985"/>
        <dbReference type="ChEBI" id="CHEBI:30616"/>
        <dbReference type="ChEBI" id="CHEBI:43474"/>
        <dbReference type="ChEBI" id="CHEBI:141005"/>
        <dbReference type="ChEBI" id="CHEBI:456216"/>
        <dbReference type="EC" id="6.3.2.17"/>
    </reaction>
</comment>
<evidence type="ECO:0000259" key="25">
    <source>
        <dbReference type="Pfam" id="PF08245"/>
    </source>
</evidence>
<dbReference type="FunFam" id="3.40.1190.10:FF:000004">
    <property type="entry name" value="Dihydrofolate synthase/folylpolyglutamate synthase"/>
    <property type="match status" value="1"/>
</dbReference>
<dbReference type="RefSeq" id="WP_273019102.1">
    <property type="nucleotide sequence ID" value="NZ_DAINLL010000003.1"/>
</dbReference>
<comment type="pathway">
    <text evidence="3">Cofactor biosynthesis; tetrahydrofolate biosynthesis; 7,8-dihydrofolate from 2-amino-4-hydroxy-6-hydroxymethyl-7,8-dihydropteridine diphosphate and 4-aminobenzoate: step 2/2.</text>
</comment>
<dbReference type="Gene3D" id="3.90.190.20">
    <property type="entry name" value="Mur ligase, C-terminal domain"/>
    <property type="match status" value="1"/>
</dbReference>
<dbReference type="InterPro" id="IPR001645">
    <property type="entry name" value="Folylpolyglutamate_synth"/>
</dbReference>
<evidence type="ECO:0000256" key="16">
    <source>
        <dbReference type="ARBA" id="ARBA00030048"/>
    </source>
</evidence>
<dbReference type="NCBIfam" id="TIGR01499">
    <property type="entry name" value="folC"/>
    <property type="match status" value="1"/>
</dbReference>
<comment type="pathway">
    <text evidence="4">Cofactor biosynthesis; tetrahydrofolylpolyglutamate biosynthesis.</text>
</comment>
<dbReference type="SUPFAM" id="SSF53623">
    <property type="entry name" value="MurD-like peptide ligases, catalytic domain"/>
    <property type="match status" value="1"/>
</dbReference>
<evidence type="ECO:0000256" key="13">
    <source>
        <dbReference type="ARBA" id="ARBA00022840"/>
    </source>
</evidence>
<comment type="catalytic activity">
    <reaction evidence="21">
        <text>(6R)-5,10-methylenetetrahydrofolyl-(gamma-L-Glu)(n) + L-glutamate + ATP = (6R)-5,10-methylenetetrahydrofolyl-(gamma-L-Glu)(n+1) + ADP + phosphate + H(+)</text>
        <dbReference type="Rhea" id="RHEA:51912"/>
        <dbReference type="Rhea" id="RHEA-COMP:13257"/>
        <dbReference type="Rhea" id="RHEA-COMP:13258"/>
        <dbReference type="ChEBI" id="CHEBI:15378"/>
        <dbReference type="ChEBI" id="CHEBI:29985"/>
        <dbReference type="ChEBI" id="CHEBI:30616"/>
        <dbReference type="ChEBI" id="CHEBI:43474"/>
        <dbReference type="ChEBI" id="CHEBI:136572"/>
        <dbReference type="ChEBI" id="CHEBI:456216"/>
        <dbReference type="EC" id="6.3.2.17"/>
    </reaction>
</comment>
<sequence length="425" mass="48189">MSSSLEWLYQLGFHRIKPGLARITQVLTRLGNPQRKLKIIHIAGTNGKGSTAAILAELLKQHEFKVGLYTSPHLFKLNERFKINGQDIPDETLEALISEVKPLAQAFNLTFFEVTTAVAFLYFSQTEVDFAVIECGMGGRLDATNVVFPKVTIITNVGFDHTKYLGNTLEKIAYEKAGIIKRKVPCVFGNIKPQALPVFYHKLSQLKTKGYFLNKDFFVVEDHGLWNYYGEKTFKDLSLSLSGKYQGENLGCALKTLEILENLNLLSIDSETVKKALKEVRWKGRYEKIKIREKEILIDVAHNPDGVEALVKDLLAKGCDKSFLVIFGVTNEDGQKPFLDMFLKLSQISRKTFLCEFSSHRKIVTLSEWKKAIKNYTQEEVVFFPSPQEALRAALNEPISKILVTGSIYFVAEVFKVLENFEKEV</sequence>
<name>A0A124FKL5_9BACT</name>
<dbReference type="InterPro" id="IPR004101">
    <property type="entry name" value="Mur_ligase_C"/>
</dbReference>
<evidence type="ECO:0000256" key="17">
    <source>
        <dbReference type="ARBA" id="ARBA00030592"/>
    </source>
</evidence>
<evidence type="ECO:0000256" key="4">
    <source>
        <dbReference type="ARBA" id="ARBA00005150"/>
    </source>
</evidence>
<evidence type="ECO:0000256" key="15">
    <source>
        <dbReference type="ARBA" id="ARBA00022909"/>
    </source>
</evidence>
<dbReference type="InterPro" id="IPR036615">
    <property type="entry name" value="Mur_ligase_C_dom_sf"/>
</dbReference>
<dbReference type="Pfam" id="PF02875">
    <property type="entry name" value="Mur_ligase_C"/>
    <property type="match status" value="1"/>
</dbReference>
<evidence type="ECO:0000313" key="27">
    <source>
        <dbReference type="Proteomes" id="UP000257240"/>
    </source>
</evidence>
<dbReference type="Pfam" id="PF08245">
    <property type="entry name" value="Mur_ligase_M"/>
    <property type="match status" value="1"/>
</dbReference>
<keyword evidence="12 23" id="KW-0547">Nucleotide-binding</keyword>
<evidence type="ECO:0000256" key="23">
    <source>
        <dbReference type="PIRNR" id="PIRNR001563"/>
    </source>
</evidence>
<dbReference type="GO" id="GO:0008841">
    <property type="term" value="F:dihydrofolate synthase activity"/>
    <property type="evidence" value="ECO:0007669"/>
    <property type="project" value="UniProtKB-EC"/>
</dbReference>
<protein>
    <recommendedName>
        <fullName evidence="9">Dihydrofolate synthase/folylpolyglutamate synthase</fullName>
        <ecNumber evidence="7">6.3.2.12</ecNumber>
        <ecNumber evidence="8">6.3.2.17</ecNumber>
    </recommendedName>
    <alternativeName>
        <fullName evidence="18">Folylpoly-gamma-glutamate synthetase-dihydrofolate synthetase</fullName>
    </alternativeName>
    <alternativeName>
        <fullName evidence="16">Folylpolyglutamate synthetase</fullName>
    </alternativeName>
    <alternativeName>
        <fullName evidence="17">Tetrahydrofolylpolyglutamate synthase</fullName>
    </alternativeName>
</protein>
<comment type="caution">
    <text evidence="26">The sequence shown here is derived from an EMBL/GenBank/DDBJ whole genome shotgun (WGS) entry which is preliminary data.</text>
</comment>
<evidence type="ECO:0000256" key="21">
    <source>
        <dbReference type="ARBA" id="ARBA00049035"/>
    </source>
</evidence>
<dbReference type="PROSITE" id="PS01012">
    <property type="entry name" value="FOLYLPOLYGLU_SYNT_2"/>
    <property type="match status" value="1"/>
</dbReference>
<evidence type="ECO:0000256" key="19">
    <source>
        <dbReference type="ARBA" id="ARBA00047493"/>
    </source>
</evidence>
<evidence type="ECO:0000256" key="9">
    <source>
        <dbReference type="ARBA" id="ARBA00019357"/>
    </source>
</evidence>
<comment type="function">
    <text evidence="2">Functions in two distinct reactions of the de novo folate biosynthetic pathway. Catalyzes the addition of a glutamate residue to dihydropteroate (7,8-dihydropteroate or H2Pte) to form dihydrofolate (7,8-dihydrofolate monoglutamate or H2Pte-Glu). Also catalyzes successive additions of L-glutamate to tetrahydrofolate or 10-formyltetrahydrofolate or 5,10-methylenetetrahydrofolate, leading to folylpolyglutamate derivatives.</text>
</comment>
<organism evidence="26 27">
    <name type="scientific">Thermodesulfobacterium commune</name>
    <dbReference type="NCBI Taxonomy" id="1741"/>
    <lineage>
        <taxon>Bacteria</taxon>
        <taxon>Pseudomonadati</taxon>
        <taxon>Thermodesulfobacteriota</taxon>
        <taxon>Thermodesulfobacteria</taxon>
        <taxon>Thermodesulfobacteriales</taxon>
        <taxon>Thermodesulfobacteriaceae</taxon>
        <taxon>Thermodesulfobacterium</taxon>
    </lineage>
</organism>
<comment type="catalytic activity">
    <reaction evidence="22">
        <text>7,8-dihydropteroate + L-glutamate + ATP = 7,8-dihydrofolate + ADP + phosphate + H(+)</text>
        <dbReference type="Rhea" id="RHEA:23584"/>
        <dbReference type="ChEBI" id="CHEBI:15378"/>
        <dbReference type="ChEBI" id="CHEBI:17839"/>
        <dbReference type="ChEBI" id="CHEBI:29985"/>
        <dbReference type="ChEBI" id="CHEBI:30616"/>
        <dbReference type="ChEBI" id="CHEBI:43474"/>
        <dbReference type="ChEBI" id="CHEBI:57451"/>
        <dbReference type="ChEBI" id="CHEBI:456216"/>
        <dbReference type="EC" id="6.3.2.12"/>
    </reaction>
</comment>
<proteinExistence type="inferred from homology"/>
<dbReference type="GO" id="GO:0046656">
    <property type="term" value="P:folic acid biosynthetic process"/>
    <property type="evidence" value="ECO:0007669"/>
    <property type="project" value="UniProtKB-KW"/>
</dbReference>
<dbReference type="InterPro" id="IPR013221">
    <property type="entry name" value="Mur_ligase_cen"/>
</dbReference>
<evidence type="ECO:0000256" key="2">
    <source>
        <dbReference type="ARBA" id="ARBA00002714"/>
    </source>
</evidence>
<dbReference type="InterPro" id="IPR018109">
    <property type="entry name" value="Folylpolyglutamate_synth_CS"/>
</dbReference>
<keyword evidence="11" id="KW-0479">Metal-binding</keyword>
<dbReference type="PIRSF" id="PIRSF001563">
    <property type="entry name" value="Folylpolyglu_synth"/>
    <property type="match status" value="1"/>
</dbReference>
<dbReference type="GO" id="GO:0004326">
    <property type="term" value="F:tetrahydrofolylpolyglutamate synthase activity"/>
    <property type="evidence" value="ECO:0007669"/>
    <property type="project" value="UniProtKB-EC"/>
</dbReference>
<evidence type="ECO:0000256" key="1">
    <source>
        <dbReference type="ARBA" id="ARBA00001946"/>
    </source>
</evidence>
<feature type="domain" description="Mur ligase central" evidence="25">
    <location>
        <begin position="42"/>
        <end position="194"/>
    </location>
</feature>
<dbReference type="AlphaFoldDB" id="A0A124FKL5"/>
<evidence type="ECO:0000256" key="11">
    <source>
        <dbReference type="ARBA" id="ARBA00022723"/>
    </source>
</evidence>
<evidence type="ECO:0000259" key="24">
    <source>
        <dbReference type="Pfam" id="PF02875"/>
    </source>
</evidence>
<accession>A0A124FKL5</accession>
<comment type="subunit">
    <text evidence="6">Monomer.</text>
</comment>
<evidence type="ECO:0000256" key="14">
    <source>
        <dbReference type="ARBA" id="ARBA00022842"/>
    </source>
</evidence>
<dbReference type="GO" id="GO:0046872">
    <property type="term" value="F:metal ion binding"/>
    <property type="evidence" value="ECO:0007669"/>
    <property type="project" value="UniProtKB-KW"/>
</dbReference>
<evidence type="ECO:0000256" key="20">
    <source>
        <dbReference type="ARBA" id="ARBA00047808"/>
    </source>
</evidence>